<gene>
    <name evidence="3" type="ORF">WJX73_004417</name>
</gene>
<feature type="coiled-coil region" evidence="1">
    <location>
        <begin position="27"/>
        <end position="86"/>
    </location>
</feature>
<reference evidence="3 4" key="1">
    <citation type="journal article" date="2024" name="Nat. Commun.">
        <title>Phylogenomics reveals the evolutionary origins of lichenization in chlorophyte algae.</title>
        <authorList>
            <person name="Puginier C."/>
            <person name="Libourel C."/>
            <person name="Otte J."/>
            <person name="Skaloud P."/>
            <person name="Haon M."/>
            <person name="Grisel S."/>
            <person name="Petersen M."/>
            <person name="Berrin J.G."/>
            <person name="Delaux P.M."/>
            <person name="Dal Grande F."/>
            <person name="Keller J."/>
        </authorList>
    </citation>
    <scope>NUCLEOTIDE SEQUENCE [LARGE SCALE GENOMIC DNA]</scope>
    <source>
        <strain evidence="3 4">SAG 2036</strain>
    </source>
</reference>
<dbReference type="EMBL" id="JALJOQ010000014">
    <property type="protein sequence ID" value="KAK9810743.1"/>
    <property type="molecule type" value="Genomic_DNA"/>
</dbReference>
<evidence type="ECO:0000256" key="1">
    <source>
        <dbReference type="SAM" id="Coils"/>
    </source>
</evidence>
<proteinExistence type="predicted"/>
<dbReference type="Proteomes" id="UP001465755">
    <property type="component" value="Unassembled WGS sequence"/>
</dbReference>
<protein>
    <submittedName>
        <fullName evidence="3">Uncharacterized protein</fullName>
    </submittedName>
</protein>
<dbReference type="Gene3D" id="1.10.287.1490">
    <property type="match status" value="1"/>
</dbReference>
<dbReference type="AlphaFoldDB" id="A0AAW1PRL3"/>
<keyword evidence="1" id="KW-0175">Coiled coil</keyword>
<evidence type="ECO:0000313" key="4">
    <source>
        <dbReference type="Proteomes" id="UP001465755"/>
    </source>
</evidence>
<organism evidence="3 4">
    <name type="scientific">Symbiochloris irregularis</name>
    <dbReference type="NCBI Taxonomy" id="706552"/>
    <lineage>
        <taxon>Eukaryota</taxon>
        <taxon>Viridiplantae</taxon>
        <taxon>Chlorophyta</taxon>
        <taxon>core chlorophytes</taxon>
        <taxon>Trebouxiophyceae</taxon>
        <taxon>Trebouxiales</taxon>
        <taxon>Trebouxiaceae</taxon>
        <taxon>Symbiochloris</taxon>
    </lineage>
</organism>
<feature type="compositionally biased region" description="Low complexity" evidence="2">
    <location>
        <begin position="119"/>
        <end position="137"/>
    </location>
</feature>
<name>A0AAW1PRL3_9CHLO</name>
<comment type="caution">
    <text evidence="3">The sequence shown here is derived from an EMBL/GenBank/DDBJ whole genome shotgun (WGS) entry which is preliminary data.</text>
</comment>
<sequence>MLGSRTFRLHSGLCDSISEISVPPDDSESFSAQLEDLEERLARTRERYESMIEELRANSAADRKEIAALQAEVQQLRSNTDASLDEMYLWGAEAGKAAAIAAIDQMQNRFKTSNGRKLSSSSSDASSSGTAATLSSTRSHIFPKCLRTESKKQLYE</sequence>
<feature type="region of interest" description="Disordered" evidence="2">
    <location>
        <begin position="113"/>
        <end position="137"/>
    </location>
</feature>
<keyword evidence="4" id="KW-1185">Reference proteome</keyword>
<accession>A0AAW1PRL3</accession>
<evidence type="ECO:0000256" key="2">
    <source>
        <dbReference type="SAM" id="MobiDB-lite"/>
    </source>
</evidence>
<evidence type="ECO:0000313" key="3">
    <source>
        <dbReference type="EMBL" id="KAK9810743.1"/>
    </source>
</evidence>